<evidence type="ECO:0000313" key="10">
    <source>
        <dbReference type="EMBL" id="CDI03279.1"/>
    </source>
</evidence>
<dbReference type="Gene3D" id="3.30.565.10">
    <property type="entry name" value="Histidine kinase-like ATPase, C-terminal domain"/>
    <property type="match status" value="1"/>
</dbReference>
<dbReference type="AlphaFoldDB" id="W6M9J2"/>
<evidence type="ECO:0000256" key="6">
    <source>
        <dbReference type="ARBA" id="ARBA00022989"/>
    </source>
</evidence>
<dbReference type="InterPro" id="IPR036097">
    <property type="entry name" value="HisK_dim/P_sf"/>
</dbReference>
<keyword evidence="11" id="KW-1185">Reference proteome</keyword>
<keyword evidence="4" id="KW-0597">Phosphoprotein</keyword>
<evidence type="ECO:0000256" key="8">
    <source>
        <dbReference type="SAM" id="Phobius"/>
    </source>
</evidence>
<dbReference type="Pfam" id="PF03924">
    <property type="entry name" value="CHASE"/>
    <property type="match status" value="1"/>
</dbReference>
<dbReference type="InterPro" id="IPR006189">
    <property type="entry name" value="CHASE_dom"/>
</dbReference>
<dbReference type="Gene3D" id="3.30.450.350">
    <property type="entry name" value="CHASE domain"/>
    <property type="match status" value="1"/>
</dbReference>
<evidence type="ECO:0000256" key="7">
    <source>
        <dbReference type="ARBA" id="ARBA00023136"/>
    </source>
</evidence>
<dbReference type="EMBL" id="CBTJ020000055">
    <property type="protein sequence ID" value="CDI03279.1"/>
    <property type="molecule type" value="Genomic_DNA"/>
</dbReference>
<evidence type="ECO:0000256" key="3">
    <source>
        <dbReference type="ARBA" id="ARBA00012438"/>
    </source>
</evidence>
<keyword evidence="5 8" id="KW-0812">Transmembrane</keyword>
<dbReference type="Pfam" id="PF00512">
    <property type="entry name" value="HisKA"/>
    <property type="match status" value="1"/>
</dbReference>
<dbReference type="STRING" id="1400863.BN873_470021"/>
<dbReference type="SUPFAM" id="SSF55874">
    <property type="entry name" value="ATPase domain of HSP90 chaperone/DNA topoisomerase II/histidine kinase"/>
    <property type="match status" value="1"/>
</dbReference>
<keyword evidence="10" id="KW-0418">Kinase</keyword>
<evidence type="ECO:0000256" key="1">
    <source>
        <dbReference type="ARBA" id="ARBA00000085"/>
    </source>
</evidence>
<dbReference type="PANTHER" id="PTHR43065:SF50">
    <property type="entry name" value="HISTIDINE KINASE"/>
    <property type="match status" value="1"/>
</dbReference>
<dbReference type="PANTHER" id="PTHR43065">
    <property type="entry name" value="SENSOR HISTIDINE KINASE"/>
    <property type="match status" value="1"/>
</dbReference>
<reference evidence="10" key="2">
    <citation type="submission" date="2014-03" db="EMBL/GenBank/DDBJ databases">
        <title>Candidatus Competibacter-lineage genomes retrieved from metagenomes reveal functional metabolic diversity.</title>
        <authorList>
            <person name="McIlroy S.J."/>
            <person name="Albertsen M."/>
            <person name="Andresen E.K."/>
            <person name="Saunders A.M."/>
            <person name="Kristiansen R."/>
            <person name="Stokholm-Bjerregaard M."/>
            <person name="Nielsen K.L."/>
            <person name="Nielsen P.H."/>
        </authorList>
    </citation>
    <scope>NUCLEOTIDE SEQUENCE</scope>
    <source>
        <strain evidence="10">Run_A_D11</strain>
    </source>
</reference>
<evidence type="ECO:0000313" key="11">
    <source>
        <dbReference type="Proteomes" id="UP000035760"/>
    </source>
</evidence>
<comment type="subcellular location">
    <subcellularLocation>
        <location evidence="2">Membrane</location>
    </subcellularLocation>
</comment>
<dbReference type="OrthoDB" id="9772100at2"/>
<feature type="domain" description="Histidine kinase" evidence="9">
    <location>
        <begin position="370"/>
        <end position="605"/>
    </location>
</feature>
<comment type="catalytic activity">
    <reaction evidence="1">
        <text>ATP + protein L-histidine = ADP + protein N-phospho-L-histidine.</text>
        <dbReference type="EC" id="2.7.13.3"/>
    </reaction>
</comment>
<protein>
    <recommendedName>
        <fullName evidence="3">histidine kinase</fullName>
        <ecNumber evidence="3">2.7.13.3</ecNumber>
    </recommendedName>
</protein>
<gene>
    <name evidence="10" type="ORF">BN873_470021</name>
</gene>
<sequence>MTSTTTMALPTPVDASIFEKSSALNWERIVRGWLLGLLIAIGIGGSIWGFYQEIHKEKARAEQAFETRSLQQADAIKSYLDGTLSAMKSSITDNQRATTSVIGEDASTILRSNIKQLLNSQYVLSSAAWLPNDHSGQFRVNSVFHSPFYGARTDDLTVGQDLTLVPSVQRTMSEIINHGRPALSSLGEQKQVIALAPVYTSSQQATRQQRAENLAGFVVGVVDIAAVIEVGLQRANLYDTYTEQTLIDTAADSAGELYARRIAKVEGAGSLAHVTDVTAGGASWRLRFVAPYAVYGKETPKSAWVVLVIGLAVTGILVAFAASLTHSARIEKVVHKRTAELKDAHEKVRESELMLIQAEKLSSLGEMVAGVAHEINTPLGFIRCNLEMMKEQFVDLQAAYSQHAAVDGAPADADPLALYNNGTFEDLSSMVVESAEGIERISEIVVSLKDFSRMDRLNFDDVDLHRCIDSTLNIAHNRIKHSAKVIKDYGQLPLVSCASGQINQVLLNIIVNAGQAIEGFGEIVISTRAHGDKVSISIQDNGRGMSAEVRKKIFQPFFTTKDVGKGTGLGLSISEKIIRQHNGEILIDSTEGVGTTFTIILPVQQTLSKAA</sequence>
<dbReference type="Pfam" id="PF02518">
    <property type="entry name" value="HATPase_c"/>
    <property type="match status" value="1"/>
</dbReference>
<dbReference type="PRINTS" id="PR00344">
    <property type="entry name" value="BCTRLSENSOR"/>
</dbReference>
<dbReference type="InterPro" id="IPR036890">
    <property type="entry name" value="HATPase_C_sf"/>
</dbReference>
<dbReference type="EC" id="2.7.13.3" evidence="3"/>
<comment type="caution">
    <text evidence="10">The sequence shown here is derived from an EMBL/GenBank/DDBJ whole genome shotgun (WGS) entry which is preliminary data.</text>
</comment>
<evidence type="ECO:0000256" key="2">
    <source>
        <dbReference type="ARBA" id="ARBA00004370"/>
    </source>
</evidence>
<reference evidence="10" key="1">
    <citation type="submission" date="2013-07" db="EMBL/GenBank/DDBJ databases">
        <authorList>
            <person name="McIlroy S."/>
        </authorList>
    </citation>
    <scope>NUCLEOTIDE SEQUENCE [LARGE SCALE GENOMIC DNA]</scope>
    <source>
        <strain evidence="10">Run_A_D11</strain>
    </source>
</reference>
<dbReference type="SMART" id="SM00388">
    <property type="entry name" value="HisKA"/>
    <property type="match status" value="1"/>
</dbReference>
<evidence type="ECO:0000256" key="4">
    <source>
        <dbReference type="ARBA" id="ARBA00022553"/>
    </source>
</evidence>
<keyword evidence="6 8" id="KW-1133">Transmembrane helix</keyword>
<dbReference type="RefSeq" id="WP_082161240.1">
    <property type="nucleotide sequence ID" value="NZ_CBTJ020000055.1"/>
</dbReference>
<dbReference type="InterPro" id="IPR042240">
    <property type="entry name" value="CHASE_sf"/>
</dbReference>
<evidence type="ECO:0000259" key="9">
    <source>
        <dbReference type="PROSITE" id="PS50109"/>
    </source>
</evidence>
<proteinExistence type="predicted"/>
<organism evidence="10 11">
    <name type="scientific">Candidatus Competibacter denitrificans Run_A_D11</name>
    <dbReference type="NCBI Taxonomy" id="1400863"/>
    <lineage>
        <taxon>Bacteria</taxon>
        <taxon>Pseudomonadati</taxon>
        <taxon>Pseudomonadota</taxon>
        <taxon>Gammaproteobacteria</taxon>
        <taxon>Candidatus Competibacteraceae</taxon>
        <taxon>Candidatus Competibacter</taxon>
    </lineage>
</organism>
<dbReference type="PROSITE" id="PS50109">
    <property type="entry name" value="HIS_KIN"/>
    <property type="match status" value="1"/>
</dbReference>
<accession>W6M9J2</accession>
<name>W6M9J2_9GAMM</name>
<keyword evidence="7 8" id="KW-0472">Membrane</keyword>
<dbReference type="InterPro" id="IPR004358">
    <property type="entry name" value="Sig_transdc_His_kin-like_C"/>
</dbReference>
<dbReference type="SMART" id="SM00387">
    <property type="entry name" value="HATPase_c"/>
    <property type="match status" value="1"/>
</dbReference>
<dbReference type="InterPro" id="IPR003661">
    <property type="entry name" value="HisK_dim/P_dom"/>
</dbReference>
<dbReference type="CDD" id="cd00082">
    <property type="entry name" value="HisKA"/>
    <property type="match status" value="1"/>
</dbReference>
<dbReference type="SUPFAM" id="SSF47384">
    <property type="entry name" value="Homodimeric domain of signal transducing histidine kinase"/>
    <property type="match status" value="1"/>
</dbReference>
<keyword evidence="10" id="KW-0808">Transferase</keyword>
<dbReference type="GO" id="GO:0000155">
    <property type="term" value="F:phosphorelay sensor kinase activity"/>
    <property type="evidence" value="ECO:0007669"/>
    <property type="project" value="InterPro"/>
</dbReference>
<evidence type="ECO:0000256" key="5">
    <source>
        <dbReference type="ARBA" id="ARBA00022692"/>
    </source>
</evidence>
<dbReference type="InterPro" id="IPR005467">
    <property type="entry name" value="His_kinase_dom"/>
</dbReference>
<feature type="transmembrane region" description="Helical" evidence="8">
    <location>
        <begin position="303"/>
        <end position="324"/>
    </location>
</feature>
<feature type="transmembrane region" description="Helical" evidence="8">
    <location>
        <begin position="32"/>
        <end position="51"/>
    </location>
</feature>
<dbReference type="GO" id="GO:0016020">
    <property type="term" value="C:membrane"/>
    <property type="evidence" value="ECO:0007669"/>
    <property type="project" value="UniProtKB-SubCell"/>
</dbReference>
<dbReference type="Proteomes" id="UP000035760">
    <property type="component" value="Unassembled WGS sequence"/>
</dbReference>
<dbReference type="Gene3D" id="1.10.287.130">
    <property type="match status" value="1"/>
</dbReference>
<dbReference type="InterPro" id="IPR003594">
    <property type="entry name" value="HATPase_dom"/>
</dbReference>